<dbReference type="AlphaFoldDB" id="A0AAN8FET3"/>
<protein>
    <submittedName>
        <fullName evidence="1">Uncharacterized protein</fullName>
    </submittedName>
</protein>
<proteinExistence type="predicted"/>
<comment type="caution">
    <text evidence="1">The sequence shown here is derived from an EMBL/GenBank/DDBJ whole genome shotgun (WGS) entry which is preliminary data.</text>
</comment>
<organism evidence="1 2">
    <name type="scientific">Trichostrongylus colubriformis</name>
    <name type="common">Black scour worm</name>
    <dbReference type="NCBI Taxonomy" id="6319"/>
    <lineage>
        <taxon>Eukaryota</taxon>
        <taxon>Metazoa</taxon>
        <taxon>Ecdysozoa</taxon>
        <taxon>Nematoda</taxon>
        <taxon>Chromadorea</taxon>
        <taxon>Rhabditida</taxon>
        <taxon>Rhabditina</taxon>
        <taxon>Rhabditomorpha</taxon>
        <taxon>Strongyloidea</taxon>
        <taxon>Trichostrongylidae</taxon>
        <taxon>Trichostrongylus</taxon>
    </lineage>
</organism>
<keyword evidence="2" id="KW-1185">Reference proteome</keyword>
<dbReference type="EMBL" id="WIXE01009879">
    <property type="protein sequence ID" value="KAK5978045.1"/>
    <property type="molecule type" value="Genomic_DNA"/>
</dbReference>
<dbReference type="Proteomes" id="UP001331761">
    <property type="component" value="Unassembled WGS sequence"/>
</dbReference>
<accession>A0AAN8FET3</accession>
<reference evidence="1 2" key="1">
    <citation type="submission" date="2019-10" db="EMBL/GenBank/DDBJ databases">
        <title>Assembly and Annotation for the nematode Trichostrongylus colubriformis.</title>
        <authorList>
            <person name="Martin J."/>
        </authorList>
    </citation>
    <scope>NUCLEOTIDE SEQUENCE [LARGE SCALE GENOMIC DNA]</scope>
    <source>
        <strain evidence="1">G859</strain>
        <tissue evidence="1">Whole worm</tissue>
    </source>
</reference>
<gene>
    <name evidence="1" type="ORF">GCK32_002670</name>
</gene>
<evidence type="ECO:0000313" key="1">
    <source>
        <dbReference type="EMBL" id="KAK5978045.1"/>
    </source>
</evidence>
<evidence type="ECO:0000313" key="2">
    <source>
        <dbReference type="Proteomes" id="UP001331761"/>
    </source>
</evidence>
<name>A0AAN8FET3_TRICO</name>
<sequence>MHVADRVRDRHNGTHPTKSLAPLRAVVSSLPRQGRYEIERAPARSCSNRSPQWELRFEDIPEDYFKHIILEAEYGISETDCVMSYKVEFKPGKTPIYLFNIERKNATRIYGAINGKKGKKPNWHDSDSREFMSFLRKCNGTDIPDHVLKHLKGWLSCKNSTRPDRPLRYYPWNIHGLIDRIDDFIKYRNRTSAAIKDRKKKIETLSAST</sequence>